<dbReference type="InterPro" id="IPR029069">
    <property type="entry name" value="HotDog_dom_sf"/>
</dbReference>
<dbReference type="PANTHER" id="PTHR42993">
    <property type="entry name" value="MAOC-LIKE DEHYDRATASE DOMAIN-CONTAINING PROTEIN"/>
    <property type="match status" value="1"/>
</dbReference>
<evidence type="ECO:0000259" key="1">
    <source>
        <dbReference type="Pfam" id="PF01575"/>
    </source>
</evidence>
<dbReference type="InterPro" id="IPR002539">
    <property type="entry name" value="MaoC-like_dom"/>
</dbReference>
<evidence type="ECO:0000313" key="2">
    <source>
        <dbReference type="EMBL" id="TXR53744.1"/>
    </source>
</evidence>
<dbReference type="PANTHER" id="PTHR42993:SF1">
    <property type="entry name" value="MAOC-LIKE DEHYDRATASE DOMAIN-CONTAINING PROTEIN"/>
    <property type="match status" value="1"/>
</dbReference>
<dbReference type="EMBL" id="VKAD01000001">
    <property type="protein sequence ID" value="TXR53744.1"/>
    <property type="molecule type" value="Genomic_DNA"/>
</dbReference>
<dbReference type="Pfam" id="PF01575">
    <property type="entry name" value="MaoC_dehydratas"/>
    <property type="match status" value="1"/>
</dbReference>
<accession>A0A5C8Z8R6</accession>
<reference evidence="2 3" key="1">
    <citation type="submission" date="2019-07" db="EMBL/GenBank/DDBJ databases">
        <title>Reinekea sp. strain SSH23 genome sequencing and assembly.</title>
        <authorList>
            <person name="Kim I."/>
        </authorList>
    </citation>
    <scope>NUCLEOTIDE SEQUENCE [LARGE SCALE GENOMIC DNA]</scope>
    <source>
        <strain evidence="2 3">SSH23</strain>
    </source>
</reference>
<dbReference type="SUPFAM" id="SSF54637">
    <property type="entry name" value="Thioesterase/thiol ester dehydrase-isomerase"/>
    <property type="match status" value="1"/>
</dbReference>
<organism evidence="2 3">
    <name type="scientific">Reinekea thalattae</name>
    <dbReference type="NCBI Taxonomy" id="2593301"/>
    <lineage>
        <taxon>Bacteria</taxon>
        <taxon>Pseudomonadati</taxon>
        <taxon>Pseudomonadota</taxon>
        <taxon>Gammaproteobacteria</taxon>
        <taxon>Oceanospirillales</taxon>
        <taxon>Saccharospirillaceae</taxon>
        <taxon>Reinekea</taxon>
    </lineage>
</organism>
<dbReference type="InterPro" id="IPR039375">
    <property type="entry name" value="NodN-like"/>
</dbReference>
<proteinExistence type="predicted"/>
<keyword evidence="3" id="KW-1185">Reference proteome</keyword>
<dbReference type="OrthoDB" id="9801735at2"/>
<name>A0A5C8Z8R6_9GAMM</name>
<dbReference type="CDD" id="cd03450">
    <property type="entry name" value="NodN"/>
    <property type="match status" value="1"/>
</dbReference>
<sequence length="230" mass="26180">MKVLDIIREKSDQLTKQPAEFFDRLNPQVRSYLSDAMHSAKNSHWFNWSADAKNNDANLDDSVMNDQHWQHETGSPVHAAYQRLSEHLNQTTYVSDWVEINQERINLFASVTEDEQWIHTDPERAKTESPYRSTVAHGFLTLSLIPRLMSSVGDSDVLRTSNAKMIINVGLNQVRYLYPVKAGSNVRGSKKVISVQQVKRGLEVTEQVTIEIEGIRRPACVAETVSLLVF</sequence>
<protein>
    <submittedName>
        <fullName evidence="2">MaoC family dehydratase</fullName>
    </submittedName>
</protein>
<gene>
    <name evidence="2" type="ORF">FME95_04065</name>
</gene>
<dbReference type="RefSeq" id="WP_147713143.1">
    <property type="nucleotide sequence ID" value="NZ_VKAD01000001.1"/>
</dbReference>
<evidence type="ECO:0000313" key="3">
    <source>
        <dbReference type="Proteomes" id="UP000321764"/>
    </source>
</evidence>
<dbReference type="Gene3D" id="3.10.129.10">
    <property type="entry name" value="Hotdog Thioesterase"/>
    <property type="match status" value="1"/>
</dbReference>
<dbReference type="Proteomes" id="UP000321764">
    <property type="component" value="Unassembled WGS sequence"/>
</dbReference>
<dbReference type="AlphaFoldDB" id="A0A5C8Z8R6"/>
<comment type="caution">
    <text evidence="2">The sequence shown here is derived from an EMBL/GenBank/DDBJ whole genome shotgun (WGS) entry which is preliminary data.</text>
</comment>
<feature type="domain" description="MaoC-like" evidence="1">
    <location>
        <begin position="89"/>
        <end position="208"/>
    </location>
</feature>